<dbReference type="EMBL" id="BARW01020917">
    <property type="protein sequence ID" value="GAI97231.1"/>
    <property type="molecule type" value="Genomic_DNA"/>
</dbReference>
<dbReference type="SMART" id="SM00382">
    <property type="entry name" value="AAA"/>
    <property type="match status" value="1"/>
</dbReference>
<dbReference type="AlphaFoldDB" id="X1U0U2"/>
<accession>X1U0U2</accession>
<dbReference type="Gene3D" id="3.40.50.300">
    <property type="entry name" value="P-loop containing nucleotide triphosphate hydrolases"/>
    <property type="match status" value="1"/>
</dbReference>
<feature type="domain" description="ABC transporter" evidence="3">
    <location>
        <begin position="8"/>
        <end position="211"/>
    </location>
</feature>
<sequence length="211" mass="23754">MRLQTYVVETKNLTKDFGAFRALDNLNLKIENGVVHGLLGPNGAGKTTAIKILCGLLRPTGGEAYLLGRRIPHRGILPSIGYMPQETALYVDLSVHHNLQFYGEVYGMPSSRIAEREEELLEFVALKGWRNKPVSNLSGGMKHRVSLACSMIHEPKLLFLDEPTVGVDPELRASFWEYFNRLKMKGITIILTTHYMDEAQHCDKISLMRQG</sequence>
<protein>
    <recommendedName>
        <fullName evidence="3">ABC transporter domain-containing protein</fullName>
    </recommendedName>
</protein>
<dbReference type="InterPro" id="IPR003439">
    <property type="entry name" value="ABC_transporter-like_ATP-bd"/>
</dbReference>
<dbReference type="PANTHER" id="PTHR43038:SF3">
    <property type="entry name" value="ABC TRANSPORTER G FAMILY MEMBER 20 ISOFORM X1"/>
    <property type="match status" value="1"/>
</dbReference>
<feature type="non-terminal residue" evidence="4">
    <location>
        <position position="211"/>
    </location>
</feature>
<dbReference type="GO" id="GO:0005524">
    <property type="term" value="F:ATP binding"/>
    <property type="evidence" value="ECO:0007669"/>
    <property type="project" value="UniProtKB-KW"/>
</dbReference>
<dbReference type="GO" id="GO:0016887">
    <property type="term" value="F:ATP hydrolysis activity"/>
    <property type="evidence" value="ECO:0007669"/>
    <property type="project" value="InterPro"/>
</dbReference>
<dbReference type="SUPFAM" id="SSF52540">
    <property type="entry name" value="P-loop containing nucleoside triphosphate hydrolases"/>
    <property type="match status" value="1"/>
</dbReference>
<keyword evidence="2" id="KW-0067">ATP-binding</keyword>
<dbReference type="InterPro" id="IPR027417">
    <property type="entry name" value="P-loop_NTPase"/>
</dbReference>
<name>X1U0U2_9ZZZZ</name>
<evidence type="ECO:0000256" key="1">
    <source>
        <dbReference type="ARBA" id="ARBA00022741"/>
    </source>
</evidence>
<comment type="caution">
    <text evidence="4">The sequence shown here is derived from an EMBL/GenBank/DDBJ whole genome shotgun (WGS) entry which is preliminary data.</text>
</comment>
<dbReference type="InterPro" id="IPR003593">
    <property type="entry name" value="AAA+_ATPase"/>
</dbReference>
<dbReference type="PROSITE" id="PS50893">
    <property type="entry name" value="ABC_TRANSPORTER_2"/>
    <property type="match status" value="1"/>
</dbReference>
<dbReference type="Pfam" id="PF00005">
    <property type="entry name" value="ABC_tran"/>
    <property type="match status" value="1"/>
</dbReference>
<keyword evidence="1" id="KW-0547">Nucleotide-binding</keyword>
<gene>
    <name evidence="4" type="ORF">S12H4_35240</name>
</gene>
<evidence type="ECO:0000259" key="3">
    <source>
        <dbReference type="PROSITE" id="PS50893"/>
    </source>
</evidence>
<evidence type="ECO:0000313" key="4">
    <source>
        <dbReference type="EMBL" id="GAI97231.1"/>
    </source>
</evidence>
<dbReference type="PANTHER" id="PTHR43038">
    <property type="entry name" value="ATP-BINDING CASSETTE, SUB-FAMILY H, MEMBER 1"/>
    <property type="match status" value="1"/>
</dbReference>
<evidence type="ECO:0000256" key="2">
    <source>
        <dbReference type="ARBA" id="ARBA00022840"/>
    </source>
</evidence>
<reference evidence="4" key="1">
    <citation type="journal article" date="2014" name="Front. Microbiol.">
        <title>High frequency of phylogenetically diverse reductive dehalogenase-homologous genes in deep subseafloor sedimentary metagenomes.</title>
        <authorList>
            <person name="Kawai M."/>
            <person name="Futagami T."/>
            <person name="Toyoda A."/>
            <person name="Takaki Y."/>
            <person name="Nishi S."/>
            <person name="Hori S."/>
            <person name="Arai W."/>
            <person name="Tsubouchi T."/>
            <person name="Morono Y."/>
            <person name="Uchiyama I."/>
            <person name="Ito T."/>
            <person name="Fujiyama A."/>
            <person name="Inagaki F."/>
            <person name="Takami H."/>
        </authorList>
    </citation>
    <scope>NUCLEOTIDE SEQUENCE</scope>
    <source>
        <strain evidence="4">Expedition CK06-06</strain>
    </source>
</reference>
<organism evidence="4">
    <name type="scientific">marine sediment metagenome</name>
    <dbReference type="NCBI Taxonomy" id="412755"/>
    <lineage>
        <taxon>unclassified sequences</taxon>
        <taxon>metagenomes</taxon>
        <taxon>ecological metagenomes</taxon>
    </lineage>
</organism>
<proteinExistence type="predicted"/>